<organism evidence="2 3">
    <name type="scientific">Thauera sinica</name>
    <dbReference type="NCBI Taxonomy" id="2665146"/>
    <lineage>
        <taxon>Bacteria</taxon>
        <taxon>Pseudomonadati</taxon>
        <taxon>Pseudomonadota</taxon>
        <taxon>Betaproteobacteria</taxon>
        <taxon>Rhodocyclales</taxon>
        <taxon>Zoogloeaceae</taxon>
        <taxon>Thauera</taxon>
    </lineage>
</organism>
<feature type="compositionally biased region" description="Basic and acidic residues" evidence="1">
    <location>
        <begin position="348"/>
        <end position="362"/>
    </location>
</feature>
<comment type="caution">
    <text evidence="2">The sequence shown here is derived from an EMBL/GenBank/DDBJ whole genome shotgun (WGS) entry which is preliminary data.</text>
</comment>
<dbReference type="RefSeq" id="WP_096450578.1">
    <property type="nucleotide sequence ID" value="NZ_JBHSOG010000075.1"/>
</dbReference>
<reference evidence="3" key="1">
    <citation type="journal article" date="2019" name="Int. J. Syst. Evol. Microbiol.">
        <title>The Global Catalogue of Microorganisms (GCM) 10K type strain sequencing project: providing services to taxonomists for standard genome sequencing and annotation.</title>
        <authorList>
            <consortium name="The Broad Institute Genomics Platform"/>
            <consortium name="The Broad Institute Genome Sequencing Center for Infectious Disease"/>
            <person name="Wu L."/>
            <person name="Ma J."/>
        </authorList>
    </citation>
    <scope>NUCLEOTIDE SEQUENCE [LARGE SCALE GENOMIC DNA]</scope>
    <source>
        <strain evidence="3">SHR3</strain>
    </source>
</reference>
<evidence type="ECO:0000313" key="2">
    <source>
        <dbReference type="EMBL" id="MFC5771137.1"/>
    </source>
</evidence>
<feature type="compositionally biased region" description="Pro residues" evidence="1">
    <location>
        <begin position="364"/>
        <end position="375"/>
    </location>
</feature>
<proteinExistence type="predicted"/>
<dbReference type="Proteomes" id="UP001595974">
    <property type="component" value="Unassembled WGS sequence"/>
</dbReference>
<evidence type="ECO:0008006" key="4">
    <source>
        <dbReference type="Google" id="ProtNLM"/>
    </source>
</evidence>
<accession>A0ABW1AV12</accession>
<protein>
    <recommendedName>
        <fullName evidence="4">DUF3396 domain-containing protein</fullName>
    </recommendedName>
</protein>
<gene>
    <name evidence="2" type="ORF">ACFPTN_17295</name>
</gene>
<name>A0ABW1AV12_9RHOO</name>
<evidence type="ECO:0000313" key="3">
    <source>
        <dbReference type="Proteomes" id="UP001595974"/>
    </source>
</evidence>
<dbReference type="EMBL" id="JBHSOG010000075">
    <property type="protein sequence ID" value="MFC5771137.1"/>
    <property type="molecule type" value="Genomic_DNA"/>
</dbReference>
<evidence type="ECO:0000256" key="1">
    <source>
        <dbReference type="SAM" id="MobiDB-lite"/>
    </source>
</evidence>
<feature type="region of interest" description="Disordered" evidence="1">
    <location>
        <begin position="348"/>
        <end position="385"/>
    </location>
</feature>
<sequence>MSTSETYLSDEEIAEFIRETKAEPQYFYGDEGREYGVCPFITFYVYHHDAQFLSLCDKMIDIHHRLERMIDSPYRKVLKDATETWFKAGDKRLPTDLRAEARKAQAQHRSFWIQSTDMDSPLASARWAIDARVTKNSAMRYTTLKITFRHSWYVEHRREWREFVLACLRLLEPEQCYSGFEIGNTAAGVMGAYESDVLERICADHFYGLDIDHPGDMGFQYHRDEDGWVNPARLGAGMRTPTWGFLLSPHWFDKLGLDELRLYEGLNDARIRIEALPRGSDGRTSYWIELGDLSLYPVEDGVPELPVIANRLIRPVRCDDLNLLSLDPWDGDPNPRFDFQSGPRWMGRFDEGSDWPSPEHRAPRPPSAPAQPKPPTLSARPGEPCPREGVWFAIHLRGKEIRMRQGETMPGPKIGPSGAVTWYFKGP</sequence>
<keyword evidence="3" id="KW-1185">Reference proteome</keyword>